<organism evidence="13 14">
    <name type="scientific">Anaplasma phagocytophilum str. CRT38</name>
    <dbReference type="NCBI Taxonomy" id="1269275"/>
    <lineage>
        <taxon>Bacteria</taxon>
        <taxon>Pseudomonadati</taxon>
        <taxon>Pseudomonadota</taxon>
        <taxon>Alphaproteobacteria</taxon>
        <taxon>Rickettsiales</taxon>
        <taxon>Anaplasmataceae</taxon>
        <taxon>Anaplasma</taxon>
        <taxon>phagocytophilum group</taxon>
    </lineage>
</organism>
<dbReference type="Proteomes" id="UP000053165">
    <property type="component" value="Unassembled WGS sequence"/>
</dbReference>
<sequence length="519" mass="57317">MWSVGSMLSIMYSKLSGAISFLKIDLSLTRLLGHNSLNKEKGGDSCNSKLLSGSLAILDGMTSFIFRLQKKRSGNEALKASWGPLFIGIVAVIGFFGCFGMWAALAPLDGAVIAPGEVVSSLNRQIVQHLEGGIVKKILVTEGETVEKEQPLVYLNSTAAQANLGIIKEKLLVLLATEARLNAIKSHATTVEFPDEIFKLSSEDVVSKVLENQKELFFSQNNSITGQIQILRQRIKQLHQELAGLASQLEAEEKQYHLIDEELETKKSLLDAGYISKPYLLNLERLHANAEGKLGHIRATIASTEQKIGENRLEIINITNTVMDRANAELKETASTITDLRERLRAAEDVLERTVIRSPQHGIVTGLKYHTEGGVIPPGGVIMEVVPIDDDFIIDAKISIRNIEEILSAQTVEENLVTSGEYRGLKAKVRLSAFNIRKFGLVNGIVTQVSADALADPHGMRYYSLRVVIPKSSHSGRFKNLKLYHGMPAEVFVVTRSRTLLEYLLTPITSTFEKAFKER</sequence>
<dbReference type="Pfam" id="PF26002">
    <property type="entry name" value="Beta-barrel_AprE"/>
    <property type="match status" value="1"/>
</dbReference>
<comment type="subcellular location">
    <subcellularLocation>
        <location evidence="1 9">Cell inner membrane</location>
        <topology evidence="1 9">Single-pass membrane protein</topology>
    </subcellularLocation>
</comment>
<evidence type="ECO:0000256" key="7">
    <source>
        <dbReference type="ARBA" id="ARBA00022989"/>
    </source>
</evidence>
<evidence type="ECO:0000256" key="1">
    <source>
        <dbReference type="ARBA" id="ARBA00004377"/>
    </source>
</evidence>
<dbReference type="PATRIC" id="fig|1269275.4.peg.1119"/>
<dbReference type="EMBL" id="APHI01000002">
    <property type="protein sequence ID" value="EOA62502.1"/>
    <property type="molecule type" value="Genomic_DNA"/>
</dbReference>
<feature type="transmembrane region" description="Helical" evidence="9">
    <location>
        <begin position="80"/>
        <end position="105"/>
    </location>
</feature>
<evidence type="ECO:0000256" key="4">
    <source>
        <dbReference type="ARBA" id="ARBA00022475"/>
    </source>
</evidence>
<keyword evidence="5 9" id="KW-0997">Cell inner membrane</keyword>
<evidence type="ECO:0000256" key="10">
    <source>
        <dbReference type="SAM" id="Coils"/>
    </source>
</evidence>
<name>S6G644_ANAPH</name>
<evidence type="ECO:0000259" key="11">
    <source>
        <dbReference type="Pfam" id="PF25994"/>
    </source>
</evidence>
<keyword evidence="4 9" id="KW-1003">Cell membrane</keyword>
<feature type="coiled-coil region" evidence="10">
    <location>
        <begin position="323"/>
        <end position="357"/>
    </location>
</feature>
<dbReference type="AlphaFoldDB" id="S6G644"/>
<feature type="domain" description="AprE-like long alpha-helical hairpin" evidence="11">
    <location>
        <begin position="160"/>
        <end position="350"/>
    </location>
</feature>
<keyword evidence="6 9" id="KW-0812">Transmembrane</keyword>
<keyword evidence="3 9" id="KW-0813">Transport</keyword>
<gene>
    <name evidence="13" type="ORF">CRT38_04522</name>
</gene>
<accession>S6G644</accession>
<evidence type="ECO:0000256" key="8">
    <source>
        <dbReference type="ARBA" id="ARBA00023136"/>
    </source>
</evidence>
<evidence type="ECO:0000313" key="13">
    <source>
        <dbReference type="EMBL" id="EOA62502.1"/>
    </source>
</evidence>
<protein>
    <recommendedName>
        <fullName evidence="9">Membrane fusion protein (MFP) family protein</fullName>
    </recommendedName>
</protein>
<evidence type="ECO:0000256" key="3">
    <source>
        <dbReference type="ARBA" id="ARBA00022448"/>
    </source>
</evidence>
<dbReference type="PRINTS" id="PR01490">
    <property type="entry name" value="RTXTOXIND"/>
</dbReference>
<feature type="domain" description="AprE-like beta-barrel" evidence="12">
    <location>
        <begin position="422"/>
        <end position="496"/>
    </location>
</feature>
<comment type="caution">
    <text evidence="13">The sequence shown here is derived from an EMBL/GenBank/DDBJ whole genome shotgun (WGS) entry which is preliminary data.</text>
</comment>
<keyword evidence="8 9" id="KW-0472">Membrane</keyword>
<keyword evidence="10" id="KW-0175">Coiled coil</keyword>
<dbReference type="InterPro" id="IPR010129">
    <property type="entry name" value="T1SS_HlyD"/>
</dbReference>
<dbReference type="InterPro" id="IPR050739">
    <property type="entry name" value="MFP"/>
</dbReference>
<dbReference type="PANTHER" id="PTHR30386:SF17">
    <property type="entry name" value="ALKALINE PROTEASE SECRETION PROTEIN APRE"/>
    <property type="match status" value="1"/>
</dbReference>
<evidence type="ECO:0000259" key="12">
    <source>
        <dbReference type="Pfam" id="PF26002"/>
    </source>
</evidence>
<feature type="coiled-coil region" evidence="10">
    <location>
        <begin position="221"/>
        <end position="255"/>
    </location>
</feature>
<dbReference type="GO" id="GO:0015031">
    <property type="term" value="P:protein transport"/>
    <property type="evidence" value="ECO:0007669"/>
    <property type="project" value="InterPro"/>
</dbReference>
<dbReference type="PANTHER" id="PTHR30386">
    <property type="entry name" value="MEMBRANE FUSION SUBUNIT OF EMRAB-TOLC MULTIDRUG EFFLUX PUMP"/>
    <property type="match status" value="1"/>
</dbReference>
<reference evidence="13 14" key="1">
    <citation type="submission" date="2013-03" db="EMBL/GenBank/DDBJ databases">
        <title>Genome sequence of Anaplasma phagocytophilum strain CRT38.</title>
        <authorList>
            <person name="Felsheim R.F."/>
            <person name="Kurtti T.J."/>
            <person name="Munderloh U.G."/>
        </authorList>
    </citation>
    <scope>NUCLEOTIDE SEQUENCE [LARGE SCALE GENOMIC DNA]</scope>
    <source>
        <strain evidence="13 14">CRT38</strain>
    </source>
</reference>
<proteinExistence type="inferred from homology"/>
<dbReference type="Pfam" id="PF25994">
    <property type="entry name" value="HH_AprE"/>
    <property type="match status" value="1"/>
</dbReference>
<evidence type="ECO:0000256" key="9">
    <source>
        <dbReference type="RuleBase" id="RU365093"/>
    </source>
</evidence>
<keyword evidence="7 9" id="KW-1133">Transmembrane helix</keyword>
<dbReference type="GO" id="GO:0005886">
    <property type="term" value="C:plasma membrane"/>
    <property type="evidence" value="ECO:0007669"/>
    <property type="project" value="UniProtKB-SubCell"/>
</dbReference>
<comment type="similarity">
    <text evidence="2 9">Belongs to the membrane fusion protein (MFP) (TC 8.A.1) family.</text>
</comment>
<evidence type="ECO:0000256" key="6">
    <source>
        <dbReference type="ARBA" id="ARBA00022692"/>
    </source>
</evidence>
<dbReference type="NCBIfam" id="TIGR01843">
    <property type="entry name" value="type_I_hlyD"/>
    <property type="match status" value="1"/>
</dbReference>
<evidence type="ECO:0000256" key="2">
    <source>
        <dbReference type="ARBA" id="ARBA00009477"/>
    </source>
</evidence>
<dbReference type="InterPro" id="IPR058982">
    <property type="entry name" value="Beta-barrel_AprE"/>
</dbReference>
<evidence type="ECO:0000256" key="5">
    <source>
        <dbReference type="ARBA" id="ARBA00022519"/>
    </source>
</evidence>
<dbReference type="InterPro" id="IPR058781">
    <property type="entry name" value="HH_AprE-like"/>
</dbReference>
<evidence type="ECO:0000313" key="14">
    <source>
        <dbReference type="Proteomes" id="UP000053165"/>
    </source>
</evidence>